<dbReference type="RefSeq" id="XP_005704783.1">
    <property type="nucleotide sequence ID" value="XM_005704726.1"/>
</dbReference>
<accession>M2XXA9</accession>
<feature type="compositionally biased region" description="Basic and acidic residues" evidence="1">
    <location>
        <begin position="557"/>
        <end position="570"/>
    </location>
</feature>
<evidence type="ECO:0000313" key="2">
    <source>
        <dbReference type="EMBL" id="EME28263.1"/>
    </source>
</evidence>
<dbReference type="AlphaFoldDB" id="M2XXA9"/>
<feature type="region of interest" description="Disordered" evidence="1">
    <location>
        <begin position="557"/>
        <end position="587"/>
    </location>
</feature>
<evidence type="ECO:0000313" key="3">
    <source>
        <dbReference type="Proteomes" id="UP000030680"/>
    </source>
</evidence>
<proteinExistence type="predicted"/>
<name>M2XXA9_GALSU</name>
<dbReference type="Gramene" id="EME28263">
    <property type="protein sequence ID" value="EME28263"/>
    <property type="gene ID" value="Gasu_42630"/>
</dbReference>
<sequence length="587" mass="67191">MAFVVSTTQGRYRSCSEWKRRRVTANHYLLQDKVYKPTFQGSRLLWHQLGCPTFALSFFQKKGGVHSFWQSGLWQMKPFITCCDSNYFFDYGEHISVELKQLQVVSGGTHCLLVLSRTATDTVGQRYDQLAKDYEASQEPFVEHLVEKSHSAFSKASATGSSFPRTSHSSRVVPVFMSVGESTELIQTIHRQSGHSVIGHHWYGYGSNALLNFARLLYFLRKALHMIGLVENMAKIGQPRNSLKLILALFMRIVNHTKYPTFQACFYEWMVKDVGFEVEQVVLHGVNSNDMISDIRKQENTSSGSQVSSYSNSLNHVNGGSSKNSNIYASCCLPVSRPDQWIRARLCLSKDGKQFFVNLPPWDALGLSFLASLQIPIYVHASLWIRGSTSKGYIPCYDSRIVVAPINNNNNNNNDKENTTRSSSLDETIMKSHLEERKWNSTPSNTFPHNSLPFRAQRHSIPFHSPEIHQIIPFRRSTDQKPMRFIPFTDDVRYSLREMLLEGQFMEAQQLLSQLPSLQWELEILDAIRKEDYLTASRLQSKLKMIVQLEKILLRKKEGASPEEKNKEKDSEEDCADEEGSKEEEKD</sequence>
<dbReference type="EMBL" id="KB454522">
    <property type="protein sequence ID" value="EME28263.1"/>
    <property type="molecule type" value="Genomic_DNA"/>
</dbReference>
<dbReference type="GeneID" id="17087116"/>
<dbReference type="Proteomes" id="UP000030680">
    <property type="component" value="Unassembled WGS sequence"/>
</dbReference>
<protein>
    <submittedName>
        <fullName evidence="2">Uncharacterized protein</fullName>
    </submittedName>
</protein>
<keyword evidence="3" id="KW-1185">Reference proteome</keyword>
<organism evidence="2 3">
    <name type="scientific">Galdieria sulphuraria</name>
    <name type="common">Red alga</name>
    <dbReference type="NCBI Taxonomy" id="130081"/>
    <lineage>
        <taxon>Eukaryota</taxon>
        <taxon>Rhodophyta</taxon>
        <taxon>Bangiophyceae</taxon>
        <taxon>Galdieriales</taxon>
        <taxon>Galdieriaceae</taxon>
        <taxon>Galdieria</taxon>
    </lineage>
</organism>
<evidence type="ECO:0000256" key="1">
    <source>
        <dbReference type="SAM" id="MobiDB-lite"/>
    </source>
</evidence>
<feature type="compositionally biased region" description="Acidic residues" evidence="1">
    <location>
        <begin position="571"/>
        <end position="587"/>
    </location>
</feature>
<dbReference type="OrthoDB" id="7194at2759"/>
<dbReference type="KEGG" id="gsl:Gasu_42630"/>
<reference evidence="3" key="1">
    <citation type="journal article" date="2013" name="Science">
        <title>Gene transfer from bacteria and archaea facilitated evolution of an extremophilic eukaryote.</title>
        <authorList>
            <person name="Schonknecht G."/>
            <person name="Chen W.H."/>
            <person name="Ternes C.M."/>
            <person name="Barbier G.G."/>
            <person name="Shrestha R.P."/>
            <person name="Stanke M."/>
            <person name="Brautigam A."/>
            <person name="Baker B.J."/>
            <person name="Banfield J.F."/>
            <person name="Garavito R.M."/>
            <person name="Carr K."/>
            <person name="Wilkerson C."/>
            <person name="Rensing S.A."/>
            <person name="Gagneul D."/>
            <person name="Dickenson N.E."/>
            <person name="Oesterhelt C."/>
            <person name="Lercher M.J."/>
            <person name="Weber A.P."/>
        </authorList>
    </citation>
    <scope>NUCLEOTIDE SEQUENCE [LARGE SCALE GENOMIC DNA]</scope>
    <source>
        <strain evidence="3">074W</strain>
    </source>
</reference>
<gene>
    <name evidence="2" type="ORF">Gasu_42630</name>
</gene>